<dbReference type="Proteomes" id="UP000829685">
    <property type="component" value="Unassembled WGS sequence"/>
</dbReference>
<dbReference type="AlphaFoldDB" id="A0A9P9WLN0"/>
<comment type="caution">
    <text evidence="4">The sequence shown here is derived from an EMBL/GenBank/DDBJ whole genome shotgun (WGS) entry which is preliminary data.</text>
</comment>
<evidence type="ECO:0000256" key="1">
    <source>
        <dbReference type="ARBA" id="ARBA00023002"/>
    </source>
</evidence>
<dbReference type="CDD" id="cd05227">
    <property type="entry name" value="AR_SDR_e"/>
    <property type="match status" value="1"/>
</dbReference>
<evidence type="ECO:0000313" key="4">
    <source>
        <dbReference type="EMBL" id="KAI1869490.1"/>
    </source>
</evidence>
<proteinExistence type="inferred from homology"/>
<feature type="domain" description="NAD-dependent epimerase/dehydratase" evidence="3">
    <location>
        <begin position="6"/>
        <end position="281"/>
    </location>
</feature>
<dbReference type="GO" id="GO:0016616">
    <property type="term" value="F:oxidoreductase activity, acting on the CH-OH group of donors, NAD or NADP as acceptor"/>
    <property type="evidence" value="ECO:0007669"/>
    <property type="project" value="TreeGrafter"/>
</dbReference>
<sequence length="359" mass="39316">MAPKRVLLTGANGYLAQHALGQFLSAGHSVRGTVRSAAKATQLKSTFSQYGPAQLDIVVVPDMTLPGAFDEALKSDPAFDWVIHTASPVSYRNTTAGSNEENYVNPAVKGTMEVLEAIKRVAPCVTRVVLTSSIAAVIDWDPSIPYVTQPARVYMGADWNPTTLEEVRATTDAPEAYRASKTFAERAAWEFVEREKPDFDLVTLCPPMVYGPVFDERWIGRPEELDQSAWNIYSRLLRPGLQSTDPVPPTGLHLYVDVRDIARAHLLSASVPEAGGKRFVICAGEMRYQRIANILRESLPEKRGTIPEGDPGQWSMEEGTYTASSEDAEKVLGLQFITAESTIGDFARQLASIEARGGQ</sequence>
<evidence type="ECO:0000313" key="5">
    <source>
        <dbReference type="Proteomes" id="UP000829685"/>
    </source>
</evidence>
<reference evidence="4" key="1">
    <citation type="submission" date="2021-03" db="EMBL/GenBank/DDBJ databases">
        <title>Revisited historic fungal species revealed as producer of novel bioactive compounds through whole genome sequencing and comparative genomics.</title>
        <authorList>
            <person name="Vignolle G.A."/>
            <person name="Hochenegger N."/>
            <person name="Mach R.L."/>
            <person name="Mach-Aigner A.R."/>
            <person name="Javad Rahimi M."/>
            <person name="Salim K.A."/>
            <person name="Chan C.M."/>
            <person name="Lim L.B.L."/>
            <person name="Cai F."/>
            <person name="Druzhinina I.S."/>
            <person name="U'Ren J.M."/>
            <person name="Derntl C."/>
        </authorList>
    </citation>
    <scope>NUCLEOTIDE SEQUENCE</scope>
    <source>
        <strain evidence="4">TUCIM 5799</strain>
    </source>
</reference>
<keyword evidence="1" id="KW-0560">Oxidoreductase</keyword>
<evidence type="ECO:0000256" key="2">
    <source>
        <dbReference type="ARBA" id="ARBA00023445"/>
    </source>
</evidence>
<name>A0A9P9WLN0_9PEZI</name>
<protein>
    <recommendedName>
        <fullName evidence="3">NAD-dependent epimerase/dehydratase domain-containing protein</fullName>
    </recommendedName>
</protein>
<gene>
    <name evidence="4" type="ORF">JX265_006580</name>
</gene>
<dbReference type="PANTHER" id="PTHR10366">
    <property type="entry name" value="NAD DEPENDENT EPIMERASE/DEHYDRATASE"/>
    <property type="match status" value="1"/>
</dbReference>
<dbReference type="InterPro" id="IPR001509">
    <property type="entry name" value="Epimerase_deHydtase"/>
</dbReference>
<organism evidence="4 5">
    <name type="scientific">Neoarthrinium moseri</name>
    <dbReference type="NCBI Taxonomy" id="1658444"/>
    <lineage>
        <taxon>Eukaryota</taxon>
        <taxon>Fungi</taxon>
        <taxon>Dikarya</taxon>
        <taxon>Ascomycota</taxon>
        <taxon>Pezizomycotina</taxon>
        <taxon>Sordariomycetes</taxon>
        <taxon>Xylariomycetidae</taxon>
        <taxon>Amphisphaeriales</taxon>
        <taxon>Apiosporaceae</taxon>
        <taxon>Neoarthrinium</taxon>
    </lineage>
</organism>
<dbReference type="SUPFAM" id="SSF51735">
    <property type="entry name" value="NAD(P)-binding Rossmann-fold domains"/>
    <property type="match status" value="1"/>
</dbReference>
<evidence type="ECO:0000259" key="3">
    <source>
        <dbReference type="Pfam" id="PF01370"/>
    </source>
</evidence>
<comment type="similarity">
    <text evidence="2">Belongs to the NAD(P)-dependent epimerase/dehydratase family. Dihydroflavonol-4-reductase subfamily.</text>
</comment>
<keyword evidence="5" id="KW-1185">Reference proteome</keyword>
<dbReference type="InterPro" id="IPR036291">
    <property type="entry name" value="NAD(P)-bd_dom_sf"/>
</dbReference>
<dbReference type="PANTHER" id="PTHR10366:SF564">
    <property type="entry name" value="STEROL-4-ALPHA-CARBOXYLATE 3-DEHYDROGENASE, DECARBOXYLATING"/>
    <property type="match status" value="1"/>
</dbReference>
<dbReference type="InterPro" id="IPR050425">
    <property type="entry name" value="NAD(P)_dehydrat-like"/>
</dbReference>
<dbReference type="EMBL" id="JAFIMR010000015">
    <property type="protein sequence ID" value="KAI1869490.1"/>
    <property type="molecule type" value="Genomic_DNA"/>
</dbReference>
<accession>A0A9P9WLN0</accession>
<dbReference type="Gene3D" id="3.40.50.720">
    <property type="entry name" value="NAD(P)-binding Rossmann-like Domain"/>
    <property type="match status" value="1"/>
</dbReference>
<dbReference type="Pfam" id="PF01370">
    <property type="entry name" value="Epimerase"/>
    <property type="match status" value="1"/>
</dbReference>